<dbReference type="SUPFAM" id="SSF57667">
    <property type="entry name" value="beta-beta-alpha zinc fingers"/>
    <property type="match status" value="1"/>
</dbReference>
<dbReference type="PROSITE" id="PS50157">
    <property type="entry name" value="ZINC_FINGER_C2H2_2"/>
    <property type="match status" value="2"/>
</dbReference>
<dbReference type="PROSITE" id="PS00028">
    <property type="entry name" value="ZINC_FINGER_C2H2_1"/>
    <property type="match status" value="2"/>
</dbReference>
<dbReference type="PANTHER" id="PTHR33206:SF1">
    <property type="entry name" value="DNA-DIRECTED DNA POLYMERASE"/>
    <property type="match status" value="1"/>
</dbReference>
<evidence type="ECO:0000259" key="3">
    <source>
        <dbReference type="PROSITE" id="PS50157"/>
    </source>
</evidence>
<keyword evidence="1" id="KW-0479">Metal-binding</keyword>
<organism evidence="4 5">
    <name type="scientific">Magallana gigas</name>
    <name type="common">Pacific oyster</name>
    <name type="synonym">Crassostrea gigas</name>
    <dbReference type="NCBI Taxonomy" id="29159"/>
    <lineage>
        <taxon>Eukaryota</taxon>
        <taxon>Metazoa</taxon>
        <taxon>Spiralia</taxon>
        <taxon>Lophotrochozoa</taxon>
        <taxon>Mollusca</taxon>
        <taxon>Bivalvia</taxon>
        <taxon>Autobranchia</taxon>
        <taxon>Pteriomorphia</taxon>
        <taxon>Ostreida</taxon>
        <taxon>Ostreoidea</taxon>
        <taxon>Ostreidae</taxon>
        <taxon>Magallana</taxon>
    </lineage>
</organism>
<dbReference type="Gene3D" id="3.30.160.60">
    <property type="entry name" value="Classic Zinc Finger"/>
    <property type="match status" value="1"/>
</dbReference>
<dbReference type="GO" id="GO:0008270">
    <property type="term" value="F:zinc ion binding"/>
    <property type="evidence" value="ECO:0007669"/>
    <property type="project" value="UniProtKB-KW"/>
</dbReference>
<evidence type="ECO:0000256" key="2">
    <source>
        <dbReference type="SAM" id="MobiDB-lite"/>
    </source>
</evidence>
<name>A0A8W8KYX3_MAGGI</name>
<dbReference type="SMART" id="SM00355">
    <property type="entry name" value="ZnF_C2H2"/>
    <property type="match status" value="5"/>
</dbReference>
<proteinExistence type="predicted"/>
<feature type="domain" description="C2H2-type" evidence="3">
    <location>
        <begin position="96"/>
        <end position="130"/>
    </location>
</feature>
<evidence type="ECO:0000313" key="4">
    <source>
        <dbReference type="EnsemblMetazoa" id="G25581.1:cds"/>
    </source>
</evidence>
<reference evidence="4" key="1">
    <citation type="submission" date="2022-08" db="UniProtKB">
        <authorList>
            <consortium name="EnsemblMetazoa"/>
        </authorList>
    </citation>
    <scope>IDENTIFICATION</scope>
    <source>
        <strain evidence="4">05x7-T-G4-1.051#20</strain>
    </source>
</reference>
<keyword evidence="5" id="KW-1185">Reference proteome</keyword>
<accession>A0A8W8KYX3</accession>
<dbReference type="InterPro" id="IPR043502">
    <property type="entry name" value="DNA/RNA_pol_sf"/>
</dbReference>
<dbReference type="InterPro" id="IPR011335">
    <property type="entry name" value="Restrct_endonuc-II-like"/>
</dbReference>
<dbReference type="SUPFAM" id="SSF56672">
    <property type="entry name" value="DNA/RNA polymerases"/>
    <property type="match status" value="1"/>
</dbReference>
<keyword evidence="1" id="KW-0863">Zinc-finger</keyword>
<protein>
    <recommendedName>
        <fullName evidence="3">C2H2-type domain-containing protein</fullName>
    </recommendedName>
</protein>
<evidence type="ECO:0000256" key="1">
    <source>
        <dbReference type="PROSITE-ProRule" id="PRU00042"/>
    </source>
</evidence>
<dbReference type="SUPFAM" id="SSF52980">
    <property type="entry name" value="Restriction endonuclease-like"/>
    <property type="match status" value="1"/>
</dbReference>
<dbReference type="Proteomes" id="UP000005408">
    <property type="component" value="Unassembled WGS sequence"/>
</dbReference>
<feature type="compositionally biased region" description="Basic and acidic residues" evidence="2">
    <location>
        <begin position="126"/>
        <end position="136"/>
    </location>
</feature>
<feature type="domain" description="C2H2-type" evidence="3">
    <location>
        <begin position="68"/>
        <end position="91"/>
    </location>
</feature>
<sequence length="1547" mass="180623">MNIDQLLFNAEEEVIRKEIANLVETKALKIWANRLNLQTHREVIARTTELREDIQNTNGEEVINNSTYRCSECSKTFKTKFGLNRHGKSIHQRITYSCSKCLKNFAYQSNKIRHEKDCQRAPATQKAEKLPEKKEERNKGIKCRHCGIILKGKKEINAHAKHHHKTPEKSSEVRSPSPSSPGPSLYRCKLCQNLFPTRRELYVRRNIEHGQTGHGKSVIPPNITDQKLQNVFKANSKFIFEDNAEDDVQSTINIPLQNDVSIQEIVNQAEQIFNKQQTAFKIQFSFGFILRHIETGEFRYFIPARNLTLLERPFLIKNMTSIRRLKKKLEDISLQDFLHGQRDNTKWRLFYLTNLRISVFKTSYLLGAAETRLPDYILANQNIRALTKNTKGDYYRDNLCAFRCLSMYSNGGKEMEKTTKTNFRTFMQHIGNASIQIEDYPGLEMEDMHRLEECFEINVNIFKLREDGSVEVRRRSPCHFKACMNLNLYKNHLSYISNINAYSRSYQCTSCEQLFPSAWRCMQHERRCENKTKLKFPGGFHDQRRNIFEQLDEYDIHVDNDIRHYPYFIVFDFEAILQAIDETQPGKLKWSAEHQPISVSVCSNVEDFREPKCFVNANCDALVESMLEYMAEIAERANALSCERWEGVFIELDCKIDEWQTEEDGVLMSSGLQKMKKKFEMYCEQIPVLGFNSSRYDLNLIKKHIAKHMYMHQTGGITIKKNNSYTCIANDQFKFLDISNYLAAGTSYSGFLKAYDVTESKGFFPYEYLTNADKLLETKLPPHSAFYSSLKGKNITEEEYLYCLDVWRREKMKTMEDFLIWYNNLDVGPFVEAAQRLQKFYFDRGIDVFKVAMTVPGIAREMLFQASKESGASFALFGEEDKDLFQTVKKNIIGGPSIIFNRFSKVGLTNIRHNVNKPCGRIVGYDANALYLWALNQAMPTGTYVRRLKENAFRPEARDHFVSAYHWMDWLSQTTKHRIKHKLNYGREKRVGPYPVDGFCSSTSTIFQFHGCYHHGHDCEITKRVRNEKWRQTRADKYKNTLQTNQYIQERGYRLNQIWECQYRNLKTSSKSLQNLINKKSPPFFRHYKRKVSESEILEAVYDGRLFGMIEVDICVPDEWPSHFQSQLQPYDYFEEMAPLFCTSDIPFEAIGPHMQQHVRENGLSEKPRRLLVGGMKARKLLLASPLLQWYLQHGLEVKNIYQVIEYTPMKCFQSFVTNVTEARRQGDDDPKLSVIADTNKTIGNSAYGGLIMDKLKHRNVQYIQGVDEAQKAVNKPDFVNLTLLEDSVYEVEKAKSKIVLDLPIQLGYFILQYAKLRMLEFYYDFMDRYCQRTDFMYCEMDTDSAYMAISGKSLDCIVKPHMQQQYLRGLYDFCNQLDIEADAQHHWFPRKCCSKHAKRDKRTPGLFKLEFEGDEFVGLCSKTYIVNKTEQFRMQGYLRARRLVRKAKGLKPIKRLQAGSSRLTRETKFSCKGISKRAVLTPLNTFRTVLKTTKYVSAVNKGFRAKDNGIFSYEQERAGFTYFYCKRRVEDNGVDTKVLDITLSPE</sequence>
<dbReference type="EnsemblMetazoa" id="G25581.1">
    <property type="protein sequence ID" value="G25581.1:cds"/>
    <property type="gene ID" value="G25581"/>
</dbReference>
<feature type="region of interest" description="Disordered" evidence="2">
    <location>
        <begin position="159"/>
        <end position="184"/>
    </location>
</feature>
<keyword evidence="1" id="KW-0862">Zinc</keyword>
<evidence type="ECO:0000313" key="5">
    <source>
        <dbReference type="Proteomes" id="UP000005408"/>
    </source>
</evidence>
<dbReference type="Gene3D" id="3.40.960.10">
    <property type="entry name" value="VSR Endonuclease"/>
    <property type="match status" value="1"/>
</dbReference>
<dbReference type="PANTHER" id="PTHR33206">
    <property type="entry name" value="PROTEIN CBG10425"/>
    <property type="match status" value="1"/>
</dbReference>
<feature type="region of interest" description="Disordered" evidence="2">
    <location>
        <begin position="116"/>
        <end position="136"/>
    </location>
</feature>
<dbReference type="GO" id="GO:0006281">
    <property type="term" value="P:DNA repair"/>
    <property type="evidence" value="ECO:0007669"/>
    <property type="project" value="UniProtKB-ARBA"/>
</dbReference>
<dbReference type="InterPro" id="IPR036236">
    <property type="entry name" value="Znf_C2H2_sf"/>
</dbReference>
<dbReference type="InterPro" id="IPR013087">
    <property type="entry name" value="Znf_C2H2_type"/>
</dbReference>